<keyword evidence="9" id="KW-1185">Reference proteome</keyword>
<accession>A0AAV8YJR8</accession>
<protein>
    <recommendedName>
        <fullName evidence="6">Carboxylic ester hydrolase</fullName>
        <ecNumber evidence="6">3.1.1.-</ecNumber>
    </recommendedName>
</protein>
<dbReference type="Pfam" id="PF00135">
    <property type="entry name" value="COesterase"/>
    <property type="match status" value="1"/>
</dbReference>
<dbReference type="GO" id="GO:0052689">
    <property type="term" value="F:carboxylic ester hydrolase activity"/>
    <property type="evidence" value="ECO:0007669"/>
    <property type="project" value="UniProtKB-KW"/>
</dbReference>
<dbReference type="InterPro" id="IPR050309">
    <property type="entry name" value="Type-B_Carboxylest/Lipase"/>
</dbReference>
<evidence type="ECO:0000256" key="1">
    <source>
        <dbReference type="ARBA" id="ARBA00005964"/>
    </source>
</evidence>
<keyword evidence="5" id="KW-0325">Glycoprotein</keyword>
<reference evidence="8" key="1">
    <citation type="journal article" date="2023" name="Insect Mol. Biol.">
        <title>Genome sequencing provides insights into the evolution of gene families encoding plant cell wall-degrading enzymes in longhorned beetles.</title>
        <authorList>
            <person name="Shin N.R."/>
            <person name="Okamura Y."/>
            <person name="Kirsch R."/>
            <person name="Pauchet Y."/>
        </authorList>
    </citation>
    <scope>NUCLEOTIDE SEQUENCE</scope>
    <source>
        <strain evidence="8">AMC_N1</strain>
    </source>
</reference>
<organism evidence="8 9">
    <name type="scientific">Aromia moschata</name>
    <dbReference type="NCBI Taxonomy" id="1265417"/>
    <lineage>
        <taxon>Eukaryota</taxon>
        <taxon>Metazoa</taxon>
        <taxon>Ecdysozoa</taxon>
        <taxon>Arthropoda</taxon>
        <taxon>Hexapoda</taxon>
        <taxon>Insecta</taxon>
        <taxon>Pterygota</taxon>
        <taxon>Neoptera</taxon>
        <taxon>Endopterygota</taxon>
        <taxon>Coleoptera</taxon>
        <taxon>Polyphaga</taxon>
        <taxon>Cucujiformia</taxon>
        <taxon>Chrysomeloidea</taxon>
        <taxon>Cerambycidae</taxon>
        <taxon>Cerambycinae</taxon>
        <taxon>Callichromatini</taxon>
        <taxon>Aromia</taxon>
    </lineage>
</organism>
<keyword evidence="2" id="KW-0719">Serine esterase</keyword>
<comment type="similarity">
    <text evidence="1 6">Belongs to the type-B carboxylesterase/lipase family.</text>
</comment>
<dbReference type="InterPro" id="IPR029058">
    <property type="entry name" value="AB_hydrolase_fold"/>
</dbReference>
<dbReference type="PROSITE" id="PS00941">
    <property type="entry name" value="CARBOXYLESTERASE_B_2"/>
    <property type="match status" value="1"/>
</dbReference>
<evidence type="ECO:0000256" key="6">
    <source>
        <dbReference type="RuleBase" id="RU361235"/>
    </source>
</evidence>
<keyword evidence="4" id="KW-1015">Disulfide bond</keyword>
<dbReference type="InterPro" id="IPR019819">
    <property type="entry name" value="Carboxylesterase_B_CS"/>
</dbReference>
<dbReference type="AlphaFoldDB" id="A0AAV8YJR8"/>
<name>A0AAV8YJR8_9CUCU</name>
<evidence type="ECO:0000256" key="2">
    <source>
        <dbReference type="ARBA" id="ARBA00022487"/>
    </source>
</evidence>
<gene>
    <name evidence="8" type="ORF">NQ318_020413</name>
</gene>
<sequence length="275" mass="29787">DTDAFLVTLPNGQIRGRELQSGNNNTFYAFQEIPYAAPPVGGLRFKEPVPAEDWEGILDTTANTKICYQGTPSSTPNVSETEDCLYLNVYTPVKPGDNSSDLLPVLFWIYGGSFLTGDGTYQLYGPTYFMDYGIIVVTINYRLGPLGFLATEDGVIPGNLGLKDQVFALKWTNQNIRLFGGDPEKITIIGESAGGASVGLLQMSQRTAGLFRGAIIESGNALSSWAHQPFARHYAYQLGAALDPNFSTDNTSEELLELLQNTSASKIMTASVTVS</sequence>
<dbReference type="PROSITE" id="PS00122">
    <property type="entry name" value="CARBOXYLESTERASE_B_1"/>
    <property type="match status" value="1"/>
</dbReference>
<dbReference type="InterPro" id="IPR002018">
    <property type="entry name" value="CarbesteraseB"/>
</dbReference>
<dbReference type="EC" id="3.1.1.-" evidence="6"/>
<dbReference type="PANTHER" id="PTHR11559">
    <property type="entry name" value="CARBOXYLESTERASE"/>
    <property type="match status" value="1"/>
</dbReference>
<dbReference type="Proteomes" id="UP001162162">
    <property type="component" value="Unassembled WGS sequence"/>
</dbReference>
<evidence type="ECO:0000256" key="5">
    <source>
        <dbReference type="ARBA" id="ARBA00023180"/>
    </source>
</evidence>
<feature type="non-terminal residue" evidence="8">
    <location>
        <position position="1"/>
    </location>
</feature>
<evidence type="ECO:0000313" key="9">
    <source>
        <dbReference type="Proteomes" id="UP001162162"/>
    </source>
</evidence>
<dbReference type="Gene3D" id="3.40.50.1820">
    <property type="entry name" value="alpha/beta hydrolase"/>
    <property type="match status" value="1"/>
</dbReference>
<evidence type="ECO:0000313" key="8">
    <source>
        <dbReference type="EMBL" id="KAJ8951540.1"/>
    </source>
</evidence>
<proteinExistence type="inferred from homology"/>
<evidence type="ECO:0000256" key="3">
    <source>
        <dbReference type="ARBA" id="ARBA00022801"/>
    </source>
</evidence>
<feature type="domain" description="Carboxylesterase type B" evidence="7">
    <location>
        <begin position="6"/>
        <end position="271"/>
    </location>
</feature>
<dbReference type="SUPFAM" id="SSF53474">
    <property type="entry name" value="alpha/beta-Hydrolases"/>
    <property type="match status" value="1"/>
</dbReference>
<comment type="caution">
    <text evidence="8">The sequence shown here is derived from an EMBL/GenBank/DDBJ whole genome shotgun (WGS) entry which is preliminary data.</text>
</comment>
<dbReference type="InterPro" id="IPR019826">
    <property type="entry name" value="Carboxylesterase_B_AS"/>
</dbReference>
<dbReference type="EMBL" id="JAPWTK010000082">
    <property type="protein sequence ID" value="KAJ8951540.1"/>
    <property type="molecule type" value="Genomic_DNA"/>
</dbReference>
<evidence type="ECO:0000259" key="7">
    <source>
        <dbReference type="Pfam" id="PF00135"/>
    </source>
</evidence>
<keyword evidence="3 6" id="KW-0378">Hydrolase</keyword>
<evidence type="ECO:0000256" key="4">
    <source>
        <dbReference type="ARBA" id="ARBA00023157"/>
    </source>
</evidence>